<dbReference type="InterPro" id="IPR036188">
    <property type="entry name" value="FAD/NAD-bd_sf"/>
</dbReference>
<evidence type="ECO:0000313" key="3">
    <source>
        <dbReference type="Proteomes" id="UP001501676"/>
    </source>
</evidence>
<comment type="caution">
    <text evidence="2">The sequence shown here is derived from an EMBL/GenBank/DDBJ whole genome shotgun (WGS) entry which is preliminary data.</text>
</comment>
<protein>
    <submittedName>
        <fullName evidence="2">NAD(P)-binding protein</fullName>
    </submittedName>
</protein>
<dbReference type="Gene3D" id="3.50.50.60">
    <property type="entry name" value="FAD/NAD(P)-binding domain"/>
    <property type="match status" value="1"/>
</dbReference>
<dbReference type="SUPFAM" id="SSF51905">
    <property type="entry name" value="FAD/NAD(P)-binding domain"/>
    <property type="match status" value="1"/>
</dbReference>
<dbReference type="PANTHER" id="PTHR16128:SF5">
    <property type="entry name" value="FAD_NAD(P)-BINDING OXIDOREDUCTASE FAMILY PROTEIN"/>
    <property type="match status" value="1"/>
</dbReference>
<dbReference type="PANTHER" id="PTHR16128">
    <property type="entry name" value="FAD/NAD(P)-BINDING OXIDOREDUCTASE FAMILY PROTEIN"/>
    <property type="match status" value="1"/>
</dbReference>
<proteinExistence type="predicted"/>
<dbReference type="InterPro" id="IPR002937">
    <property type="entry name" value="Amino_oxidase"/>
</dbReference>
<dbReference type="Pfam" id="PF01593">
    <property type="entry name" value="Amino_oxidase"/>
    <property type="match status" value="1"/>
</dbReference>
<gene>
    <name evidence="2" type="ORF">GCM10020369_61090</name>
</gene>
<dbReference type="Proteomes" id="UP001501676">
    <property type="component" value="Unassembled WGS sequence"/>
</dbReference>
<reference evidence="3" key="1">
    <citation type="journal article" date="2019" name="Int. J. Syst. Evol. Microbiol.">
        <title>The Global Catalogue of Microorganisms (GCM) 10K type strain sequencing project: providing services to taxonomists for standard genome sequencing and annotation.</title>
        <authorList>
            <consortium name="The Broad Institute Genomics Platform"/>
            <consortium name="The Broad Institute Genome Sequencing Center for Infectious Disease"/>
            <person name="Wu L."/>
            <person name="Ma J."/>
        </authorList>
    </citation>
    <scope>NUCLEOTIDE SEQUENCE [LARGE SCALE GENOMIC DNA]</scope>
    <source>
        <strain evidence="3">JCM 9458</strain>
    </source>
</reference>
<accession>A0ABP6T7N4</accession>
<dbReference type="Gene3D" id="3.90.660.10">
    <property type="match status" value="1"/>
</dbReference>
<sequence>MATRRLDGRPVDLGASYFTCRDEAFRTVVDDWVRRGLAHPWTSAFAVHTPHGTTPGEDGPVRYGSRGGLRTLVEDLASGLMVSLGDPVTSVEPGPRVNGWPADAVVLAVPDPEAHRLLDPACTEERDLTADTPWSPVIAVAAGWSSRRWDVDGVFVHDDQVVEWIADDGRRRGDSAPVLVAHSTAEFAAAHLDDPHQAAVAVIDTVRSVLDIPEPPSWIYVEPWARARPVEPRATPYHYGEARIGLCGDAWGSPRIETAWLSGHRLGTEIARTLA</sequence>
<keyword evidence="3" id="KW-1185">Reference proteome</keyword>
<name>A0ABP6T7N4_9ACTN</name>
<organism evidence="2 3">
    <name type="scientific">Cryptosporangium minutisporangium</name>
    <dbReference type="NCBI Taxonomy" id="113569"/>
    <lineage>
        <taxon>Bacteria</taxon>
        <taxon>Bacillati</taxon>
        <taxon>Actinomycetota</taxon>
        <taxon>Actinomycetes</taxon>
        <taxon>Cryptosporangiales</taxon>
        <taxon>Cryptosporangiaceae</taxon>
        <taxon>Cryptosporangium</taxon>
    </lineage>
</organism>
<dbReference type="EMBL" id="BAAAYN010000044">
    <property type="protein sequence ID" value="GAA3393870.1"/>
    <property type="molecule type" value="Genomic_DNA"/>
</dbReference>
<feature type="domain" description="Amine oxidase" evidence="1">
    <location>
        <begin position="46"/>
        <end position="265"/>
    </location>
</feature>
<evidence type="ECO:0000313" key="2">
    <source>
        <dbReference type="EMBL" id="GAA3393870.1"/>
    </source>
</evidence>
<evidence type="ECO:0000259" key="1">
    <source>
        <dbReference type="Pfam" id="PF01593"/>
    </source>
</evidence>